<comment type="caution">
    <text evidence="4">Lacks conserved residue(s) required for the propagation of feature annotation.</text>
</comment>
<gene>
    <name evidence="4" type="primary">kynU</name>
    <name evidence="7" type="ORF">AQ619_07985</name>
</gene>
<dbReference type="GO" id="GO:0009435">
    <property type="term" value="P:NAD+ biosynthetic process"/>
    <property type="evidence" value="ECO:0007669"/>
    <property type="project" value="UniProtKB-UniRule"/>
</dbReference>
<dbReference type="NCBIfam" id="TIGR01814">
    <property type="entry name" value="kynureninase"/>
    <property type="match status" value="1"/>
</dbReference>
<dbReference type="GO" id="GO:0043420">
    <property type="term" value="P:anthranilate metabolic process"/>
    <property type="evidence" value="ECO:0007669"/>
    <property type="project" value="TreeGrafter"/>
</dbReference>
<evidence type="ECO:0000256" key="6">
    <source>
        <dbReference type="PIRNR" id="PIRNR038800"/>
    </source>
</evidence>
<comment type="pathway">
    <text evidence="4 6">Cofactor biosynthesis; NAD(+) biosynthesis; quinolinate from L-kynurenine: step 2/3.</text>
</comment>
<comment type="cofactor">
    <cofactor evidence="4 6">
        <name>pyridoxal 5'-phosphate</name>
        <dbReference type="ChEBI" id="CHEBI:597326"/>
    </cofactor>
</comment>
<evidence type="ECO:0000256" key="2">
    <source>
        <dbReference type="ARBA" id="ARBA00022801"/>
    </source>
</evidence>
<comment type="function">
    <text evidence="4 6">Catalyzes the cleavage of L-kynurenine (L-Kyn) and L-3-hydroxykynurenine (L-3OHKyn) into anthranilic acid (AA) and 3-hydroxyanthranilic acid (3-OHAA), respectively.</text>
</comment>
<dbReference type="GO" id="GO:0097053">
    <property type="term" value="P:L-kynurenine catabolic process"/>
    <property type="evidence" value="ECO:0007669"/>
    <property type="project" value="UniProtKB-UniRule"/>
</dbReference>
<dbReference type="PIRSF" id="PIRSF038800">
    <property type="entry name" value="KYNU"/>
    <property type="match status" value="1"/>
</dbReference>
<dbReference type="PANTHER" id="PTHR14084">
    <property type="entry name" value="KYNURENINASE"/>
    <property type="match status" value="1"/>
</dbReference>
<comment type="catalytic activity">
    <reaction evidence="6">
        <text>3-hydroxy-L-kynurenine + H2O = 3-hydroxyanthranilate + L-alanine + H(+)</text>
        <dbReference type="Rhea" id="RHEA:25143"/>
        <dbReference type="ChEBI" id="CHEBI:15377"/>
        <dbReference type="ChEBI" id="CHEBI:15378"/>
        <dbReference type="ChEBI" id="CHEBI:36559"/>
        <dbReference type="ChEBI" id="CHEBI:57972"/>
        <dbReference type="ChEBI" id="CHEBI:58125"/>
        <dbReference type="EC" id="3.7.1.3"/>
    </reaction>
</comment>
<feature type="binding site" evidence="4">
    <location>
        <position position="199"/>
    </location>
    <ligand>
        <name>pyridoxal 5'-phosphate</name>
        <dbReference type="ChEBI" id="CHEBI:597326"/>
    </ligand>
</feature>
<accession>A0A0P0NYU6</accession>
<dbReference type="GO" id="GO:0030429">
    <property type="term" value="F:kynureninase activity"/>
    <property type="evidence" value="ECO:0007669"/>
    <property type="project" value="UniProtKB-UniRule"/>
</dbReference>
<dbReference type="KEGG" id="chq:AQ619_07985"/>
<dbReference type="PANTHER" id="PTHR14084:SF0">
    <property type="entry name" value="KYNURENINASE"/>
    <property type="match status" value="1"/>
</dbReference>
<feature type="modified residue" description="N6-(pyridoxal phosphate)lysine" evidence="4">
    <location>
        <position position="225"/>
    </location>
</feature>
<feature type="binding site" evidence="4">
    <location>
        <position position="254"/>
    </location>
    <ligand>
        <name>pyridoxal 5'-phosphate</name>
        <dbReference type="ChEBI" id="CHEBI:597326"/>
    </ligand>
</feature>
<dbReference type="InterPro" id="IPR015421">
    <property type="entry name" value="PyrdxlP-dep_Trfase_major"/>
</dbReference>
<organism evidence="7 8">
    <name type="scientific">Caulobacter henricii</name>
    <dbReference type="NCBI Taxonomy" id="69395"/>
    <lineage>
        <taxon>Bacteria</taxon>
        <taxon>Pseudomonadati</taxon>
        <taxon>Pseudomonadota</taxon>
        <taxon>Alphaproteobacteria</taxon>
        <taxon>Caulobacterales</taxon>
        <taxon>Caulobacteraceae</taxon>
        <taxon>Caulobacter</taxon>
    </lineage>
</organism>
<dbReference type="GO" id="GO:0030170">
    <property type="term" value="F:pyridoxal phosphate binding"/>
    <property type="evidence" value="ECO:0007669"/>
    <property type="project" value="UniProtKB-UniRule"/>
</dbReference>
<dbReference type="GO" id="GO:0019441">
    <property type="term" value="P:L-tryptophan catabolic process to kynurenine"/>
    <property type="evidence" value="ECO:0007669"/>
    <property type="project" value="TreeGrafter"/>
</dbReference>
<dbReference type="OrthoDB" id="9812626at2"/>
<dbReference type="RefSeq" id="WP_062151415.1">
    <property type="nucleotide sequence ID" value="NZ_CP013002.1"/>
</dbReference>
<evidence type="ECO:0000313" key="7">
    <source>
        <dbReference type="EMBL" id="ALL13297.1"/>
    </source>
</evidence>
<dbReference type="InterPro" id="IPR015424">
    <property type="entry name" value="PyrdxlP-dep_Trfase"/>
</dbReference>
<keyword evidence="3 4" id="KW-0663">Pyridoxal phosphate</keyword>
<evidence type="ECO:0000256" key="1">
    <source>
        <dbReference type="ARBA" id="ARBA00022642"/>
    </source>
</evidence>
<dbReference type="GO" id="GO:0019805">
    <property type="term" value="P:quinolinate biosynthetic process"/>
    <property type="evidence" value="ECO:0007669"/>
    <property type="project" value="UniProtKB-UniRule"/>
</dbReference>
<comment type="catalytic activity">
    <reaction evidence="4 6">
        <text>L-kynurenine + H2O = anthranilate + L-alanine + H(+)</text>
        <dbReference type="Rhea" id="RHEA:16813"/>
        <dbReference type="ChEBI" id="CHEBI:15377"/>
        <dbReference type="ChEBI" id="CHEBI:15378"/>
        <dbReference type="ChEBI" id="CHEBI:16567"/>
        <dbReference type="ChEBI" id="CHEBI:57959"/>
        <dbReference type="ChEBI" id="CHEBI:57972"/>
        <dbReference type="EC" id="3.7.1.3"/>
    </reaction>
</comment>
<proteinExistence type="inferred from homology"/>
<dbReference type="SUPFAM" id="SSF53383">
    <property type="entry name" value="PLP-dependent transferases"/>
    <property type="match status" value="1"/>
</dbReference>
<dbReference type="GO" id="GO:0005737">
    <property type="term" value="C:cytoplasm"/>
    <property type="evidence" value="ECO:0007669"/>
    <property type="project" value="UniProtKB-UniRule"/>
</dbReference>
<sequence length="414" mass="43968">MSSPLDRAAAEALDAADPLAAFVDEFERPAGVIYLNGNSLGPAPKAALTRVAEAARQEWATDLITSWNKAGWFDLPYRLGDRLAGLIGAGPGEVVLTDGTGLNLYRVVSAALALRPDRRVIVMEGSNFPTNNYVVQGLVQSLGQGHQIRFAELDDLAAAIDDDVAAVVLTHAHYKSAHVLNMTGLTAKAHAHGALAIWDLCHSAGALEVDLNGCDADFAVGCTYKYLNGGPGSPAFLFVATRHQATATQPMTGWWGHDAPFAFERDYRPATGIGRMLTGTQPILSLVATEAGIDMIARAGTGAIRAKSLALGQLFQSLMGERLSDAGFILTSPAHPNDRGGHIAFDHASGYPIMKALIARGVIGDFRAPATLRFGFAPLHLRFVDVWDAVDRLAGIIHQGVWRDPAYAAVDAVT</sequence>
<dbReference type="HAMAP" id="MF_01970">
    <property type="entry name" value="Kynureninase"/>
    <property type="match status" value="1"/>
</dbReference>
<feature type="binding site" evidence="4">
    <location>
        <position position="280"/>
    </location>
    <ligand>
        <name>pyridoxal 5'-phosphate</name>
        <dbReference type="ChEBI" id="CHEBI:597326"/>
    </ligand>
</feature>
<dbReference type="Pfam" id="PF22580">
    <property type="entry name" value="KYNU_C"/>
    <property type="match status" value="1"/>
</dbReference>
<reference evidence="7 8" key="1">
    <citation type="submission" date="2015-10" db="EMBL/GenBank/DDBJ databases">
        <title>Conservation of the essential genome among Caulobacter and Brevundimonas species.</title>
        <authorList>
            <person name="Scott D."/>
            <person name="Ely B."/>
        </authorList>
    </citation>
    <scope>NUCLEOTIDE SEQUENCE [LARGE SCALE GENOMIC DNA]</scope>
    <source>
        <strain evidence="7 8">CB4</strain>
    </source>
</reference>
<dbReference type="Gene3D" id="3.40.640.10">
    <property type="entry name" value="Type I PLP-dependent aspartate aminotransferase-like (Major domain)"/>
    <property type="match status" value="1"/>
</dbReference>
<keyword evidence="1 4" id="KW-0662">Pyridine nucleotide biosynthesis</keyword>
<dbReference type="UniPathway" id="UPA00253">
    <property type="reaction ID" value="UER00329"/>
</dbReference>
<dbReference type="Gene3D" id="3.90.1150.10">
    <property type="entry name" value="Aspartate Aminotransferase, domain 1"/>
    <property type="match status" value="1"/>
</dbReference>
<dbReference type="EC" id="3.7.1.3" evidence="4 5"/>
<dbReference type="UniPathway" id="UPA00334">
    <property type="reaction ID" value="UER00455"/>
</dbReference>
<feature type="binding site" evidence="4">
    <location>
        <position position="202"/>
    </location>
    <ligand>
        <name>pyridoxal 5'-phosphate</name>
        <dbReference type="ChEBI" id="CHEBI:597326"/>
    </ligand>
</feature>
<dbReference type="InterPro" id="IPR015422">
    <property type="entry name" value="PyrdxlP-dep_Trfase_small"/>
</dbReference>
<keyword evidence="8" id="KW-1185">Reference proteome</keyword>
<feature type="binding site" evidence="4">
    <location>
        <position position="224"/>
    </location>
    <ligand>
        <name>pyridoxal 5'-phosphate</name>
        <dbReference type="ChEBI" id="CHEBI:597326"/>
    </ligand>
</feature>
<comment type="subunit">
    <text evidence="4 6">Homodimer.</text>
</comment>
<evidence type="ECO:0000256" key="4">
    <source>
        <dbReference type="HAMAP-Rule" id="MF_01970"/>
    </source>
</evidence>
<name>A0A0P0NYU6_9CAUL</name>
<feature type="binding site" evidence="4">
    <location>
        <position position="100"/>
    </location>
    <ligand>
        <name>pyridoxal 5'-phosphate</name>
        <dbReference type="ChEBI" id="CHEBI:597326"/>
    </ligand>
</feature>
<dbReference type="InterPro" id="IPR010111">
    <property type="entry name" value="Kynureninase"/>
</dbReference>
<evidence type="ECO:0000256" key="3">
    <source>
        <dbReference type="ARBA" id="ARBA00022898"/>
    </source>
</evidence>
<evidence type="ECO:0000313" key="8">
    <source>
        <dbReference type="Proteomes" id="UP000056905"/>
    </source>
</evidence>
<dbReference type="AlphaFoldDB" id="A0A0P0NYU6"/>
<dbReference type="EMBL" id="CP013002">
    <property type="protein sequence ID" value="ALL13297.1"/>
    <property type="molecule type" value="Genomic_DNA"/>
</dbReference>
<comment type="similarity">
    <text evidence="4 6">Belongs to the kynureninase family.</text>
</comment>
<feature type="binding site" evidence="4">
    <location>
        <position position="170"/>
    </location>
    <ligand>
        <name>pyridoxal 5'-phosphate</name>
        <dbReference type="ChEBI" id="CHEBI:597326"/>
    </ligand>
</feature>
<evidence type="ECO:0000256" key="5">
    <source>
        <dbReference type="NCBIfam" id="TIGR01814"/>
    </source>
</evidence>
<dbReference type="STRING" id="69395.AQ619_07985"/>
<keyword evidence="2 4" id="KW-0378">Hydrolase</keyword>
<dbReference type="Proteomes" id="UP000056905">
    <property type="component" value="Chromosome"/>
</dbReference>
<protein>
    <recommendedName>
        <fullName evidence="4 5">Kynureninase</fullName>
        <ecNumber evidence="4 5">3.7.1.3</ecNumber>
    </recommendedName>
    <alternativeName>
        <fullName evidence="4">L-kynurenine hydrolase</fullName>
    </alternativeName>
</protein>
<comment type="pathway">
    <text evidence="4 6">Amino-acid degradation; L-kynurenine degradation; L-alanine and anthranilate from L-kynurenine: step 1/1.</text>
</comment>